<evidence type="ECO:0000259" key="10">
    <source>
        <dbReference type="Pfam" id="PF00060"/>
    </source>
</evidence>
<comment type="subcellular location">
    <subcellularLocation>
        <location evidence="1">Cell membrane</location>
        <topology evidence="1">Multi-pass membrane protein</topology>
    </subcellularLocation>
</comment>
<feature type="transmembrane region" description="Helical" evidence="9">
    <location>
        <begin position="328"/>
        <end position="348"/>
    </location>
</feature>
<evidence type="ECO:0000256" key="1">
    <source>
        <dbReference type="ARBA" id="ARBA00004651"/>
    </source>
</evidence>
<keyword evidence="8" id="KW-0325">Glycoprotein</keyword>
<evidence type="ECO:0000256" key="4">
    <source>
        <dbReference type="ARBA" id="ARBA00022692"/>
    </source>
</evidence>
<sequence length="557" mass="64135">MYVRTAYLPVQEGTVAQIRDENYEKVSFVLDSSCENANTVLKEGSEHNKFRFVHNWFIISSFTMKRENVRNLLQNVTLRMDTDLKLAVPFHAERYSIFEIYWPGLQVDIKINNIGLYSNRSLTFFNKDASFYTERKNMSSVLIRTGNRVNYSFATPESYANELRHRQHFTFGKFHFQLFLHLVYIHEFHYNTTIKPEWFGNSSSGIEAGLSGLLWDNKIDISSAGGILRAPRMHYYDYLLPYYQFRTSFFFRNPGLVNPGSEVLKPFSLLTWYCFLTATVVVTLAVKASYWIERRFLTSRSNYSVFTSFVIIVSLFAQQGSSIVPTHLGGRIIFLDVLILSILLYNYYTSALVSSLLNSKPPVLETIRELYQSNLKIGTEYQPYTNTYIVQAKDNEWVQKLNSSKIFAGSVPNYYTPEDGLAKVKLGGFAYHTETTTAYPIISRTFEADPICDLAQIQFIDPASVGLMMPKKSQYRQLFLVSLVKMHQSGIFKRERDVWVASMPQCQSNLRVLSVGVNELFLVYIILVGGMTLAFATFCLEIVWYRLKAGAELDFLN</sequence>
<keyword evidence="7" id="KW-0675">Receptor</keyword>
<protein>
    <submittedName>
        <fullName evidence="12">Uncharacterized protein</fullName>
    </submittedName>
</protein>
<dbReference type="EMBL" id="JANEYG010000002">
    <property type="protein sequence ID" value="KAJ8925123.1"/>
    <property type="molecule type" value="Genomic_DNA"/>
</dbReference>
<dbReference type="Pfam" id="PF24576">
    <property type="entry name" value="IR75A_N"/>
    <property type="match status" value="1"/>
</dbReference>
<evidence type="ECO:0000256" key="5">
    <source>
        <dbReference type="ARBA" id="ARBA00022989"/>
    </source>
</evidence>
<gene>
    <name evidence="12" type="ORF">NQ315_001305</name>
</gene>
<dbReference type="GO" id="GO:0015276">
    <property type="term" value="F:ligand-gated monoatomic ion channel activity"/>
    <property type="evidence" value="ECO:0007669"/>
    <property type="project" value="InterPro"/>
</dbReference>
<feature type="domain" description="Ionotropic glutamate receptor C-terminal" evidence="10">
    <location>
        <begin position="271"/>
        <end position="530"/>
    </location>
</feature>
<feature type="transmembrane region" description="Helical" evidence="9">
    <location>
        <begin position="270"/>
        <end position="291"/>
    </location>
</feature>
<dbReference type="PANTHER" id="PTHR42643">
    <property type="entry name" value="IONOTROPIC RECEPTOR 20A-RELATED"/>
    <property type="match status" value="1"/>
</dbReference>
<evidence type="ECO:0000256" key="7">
    <source>
        <dbReference type="ARBA" id="ARBA00023170"/>
    </source>
</evidence>
<accession>A0AAV8WFD0</accession>
<keyword evidence="4 9" id="KW-0812">Transmembrane</keyword>
<dbReference type="InterPro" id="IPR057074">
    <property type="entry name" value="IR75A_N"/>
</dbReference>
<reference evidence="12 13" key="1">
    <citation type="journal article" date="2023" name="Insect Mol. Biol.">
        <title>Genome sequencing provides insights into the evolution of gene families encoding plant cell wall-degrading enzymes in longhorned beetles.</title>
        <authorList>
            <person name="Shin N.R."/>
            <person name="Okamura Y."/>
            <person name="Kirsch R."/>
            <person name="Pauchet Y."/>
        </authorList>
    </citation>
    <scope>NUCLEOTIDE SEQUENCE [LARGE SCALE GENOMIC DNA]</scope>
    <source>
        <strain evidence="12">EAD_L_NR</strain>
    </source>
</reference>
<evidence type="ECO:0000256" key="3">
    <source>
        <dbReference type="ARBA" id="ARBA00022475"/>
    </source>
</evidence>
<evidence type="ECO:0000259" key="11">
    <source>
        <dbReference type="Pfam" id="PF24576"/>
    </source>
</evidence>
<feature type="domain" description="Ionotropic receptor 75a N-terminal" evidence="11">
    <location>
        <begin position="17"/>
        <end position="145"/>
    </location>
</feature>
<dbReference type="AlphaFoldDB" id="A0AAV8WFD0"/>
<comment type="similarity">
    <text evidence="2">Belongs to the glutamate-gated ion channel (TC 1.A.10.1) family.</text>
</comment>
<name>A0AAV8WFD0_9CUCU</name>
<dbReference type="Gene3D" id="1.10.287.70">
    <property type="match status" value="1"/>
</dbReference>
<keyword evidence="3" id="KW-1003">Cell membrane</keyword>
<feature type="transmembrane region" description="Helical" evidence="9">
    <location>
        <begin position="303"/>
        <end position="322"/>
    </location>
</feature>
<dbReference type="InterPro" id="IPR052192">
    <property type="entry name" value="Insect_Ionotropic_Sensory_Rcpt"/>
</dbReference>
<dbReference type="InterPro" id="IPR001320">
    <property type="entry name" value="Iontro_rcpt_C"/>
</dbReference>
<organism evidence="12 13">
    <name type="scientific">Exocentrus adspersus</name>
    <dbReference type="NCBI Taxonomy" id="1586481"/>
    <lineage>
        <taxon>Eukaryota</taxon>
        <taxon>Metazoa</taxon>
        <taxon>Ecdysozoa</taxon>
        <taxon>Arthropoda</taxon>
        <taxon>Hexapoda</taxon>
        <taxon>Insecta</taxon>
        <taxon>Pterygota</taxon>
        <taxon>Neoptera</taxon>
        <taxon>Endopterygota</taxon>
        <taxon>Coleoptera</taxon>
        <taxon>Polyphaga</taxon>
        <taxon>Cucujiformia</taxon>
        <taxon>Chrysomeloidea</taxon>
        <taxon>Cerambycidae</taxon>
        <taxon>Lamiinae</taxon>
        <taxon>Acanthocinini</taxon>
        <taxon>Exocentrus</taxon>
    </lineage>
</organism>
<dbReference type="Pfam" id="PF00060">
    <property type="entry name" value="Lig_chan"/>
    <property type="match status" value="1"/>
</dbReference>
<feature type="transmembrane region" description="Helical" evidence="9">
    <location>
        <begin position="521"/>
        <end position="547"/>
    </location>
</feature>
<keyword evidence="6 9" id="KW-0472">Membrane</keyword>
<evidence type="ECO:0000313" key="13">
    <source>
        <dbReference type="Proteomes" id="UP001159042"/>
    </source>
</evidence>
<evidence type="ECO:0000256" key="8">
    <source>
        <dbReference type="ARBA" id="ARBA00023180"/>
    </source>
</evidence>
<proteinExistence type="inferred from homology"/>
<keyword evidence="13" id="KW-1185">Reference proteome</keyword>
<evidence type="ECO:0000256" key="6">
    <source>
        <dbReference type="ARBA" id="ARBA00023136"/>
    </source>
</evidence>
<keyword evidence="5 9" id="KW-1133">Transmembrane helix</keyword>
<dbReference type="SUPFAM" id="SSF53850">
    <property type="entry name" value="Periplasmic binding protein-like II"/>
    <property type="match status" value="1"/>
</dbReference>
<dbReference type="GO" id="GO:0005886">
    <property type="term" value="C:plasma membrane"/>
    <property type="evidence" value="ECO:0007669"/>
    <property type="project" value="UniProtKB-SubCell"/>
</dbReference>
<dbReference type="Proteomes" id="UP001159042">
    <property type="component" value="Unassembled WGS sequence"/>
</dbReference>
<dbReference type="PANTHER" id="PTHR42643:SF32">
    <property type="entry name" value="IONOTROPIC RECEPTOR 31A, ISOFORM C-RELATED"/>
    <property type="match status" value="1"/>
</dbReference>
<evidence type="ECO:0000256" key="9">
    <source>
        <dbReference type="SAM" id="Phobius"/>
    </source>
</evidence>
<evidence type="ECO:0000313" key="12">
    <source>
        <dbReference type="EMBL" id="KAJ8925123.1"/>
    </source>
</evidence>
<comment type="caution">
    <text evidence="12">The sequence shown here is derived from an EMBL/GenBank/DDBJ whole genome shotgun (WGS) entry which is preliminary data.</text>
</comment>
<evidence type="ECO:0000256" key="2">
    <source>
        <dbReference type="ARBA" id="ARBA00008685"/>
    </source>
</evidence>
<dbReference type="GO" id="GO:0050906">
    <property type="term" value="P:detection of stimulus involved in sensory perception"/>
    <property type="evidence" value="ECO:0007669"/>
    <property type="project" value="UniProtKB-ARBA"/>
</dbReference>